<reference evidence="2 3" key="1">
    <citation type="journal article" date="2011" name="J. Bacteriol.">
        <title>Genome sequence of the repetitive-sequence-rich Mycoplasma fermentans strain M64.</title>
        <authorList>
            <person name="Shu H.W."/>
            <person name="Liu T.T."/>
            <person name="Chang H.Y."/>
            <person name="Liu Y.M."/>
            <person name="Wu K.M."/>
            <person name="Shu H.Y."/>
            <person name="Tsai S.F."/>
            <person name="Hsiao K.J."/>
            <person name="Hu W.S."/>
            <person name="Ng W.V."/>
        </authorList>
    </citation>
    <scope>NUCLEOTIDE SEQUENCE [LARGE SCALE GENOMIC DNA]</scope>
    <source>
        <strain evidence="2 3">M64</strain>
    </source>
</reference>
<name>A0AB32XB81_MYCFM</name>
<evidence type="ECO:0000313" key="3">
    <source>
        <dbReference type="Proteomes" id="UP000007473"/>
    </source>
</evidence>
<accession>A0AB32XB81</accession>
<protein>
    <submittedName>
        <fullName evidence="2">Uncharacterized protein</fullName>
    </submittedName>
</protein>
<evidence type="ECO:0000256" key="1">
    <source>
        <dbReference type="SAM" id="SignalP"/>
    </source>
</evidence>
<evidence type="ECO:0000313" key="2">
    <source>
        <dbReference type="EMBL" id="ADV34264.1"/>
    </source>
</evidence>
<proteinExistence type="predicted"/>
<dbReference type="RefSeq" id="WP_013526758.1">
    <property type="nucleotide sequence ID" value="NC_014921.1"/>
</dbReference>
<dbReference type="Proteomes" id="UP000007473">
    <property type="component" value="Chromosome"/>
</dbReference>
<dbReference type="KEGG" id="mfm:MfeM64YM_0259"/>
<sequence length="1839" mass="217282">MIKNKRKKVIATVATALSLTTLGVVSAAAFYNVNSWTKLTLKYRNKNNEDVFIDSIKVKSGSTWEQVLSLLKDNKFINEICQNEDWRIDEYGAKINNKFITYSDKFAGNKTIMLNFMPRESRQVNFDLHFYFRSGMIDWENESDESKINFSTIKNEIETRFKAKLRNFGEKMPRIELVKGQCNSEYDVVILKINNIYISSNDKSIVEKIKNDIWEINLKQLFISKGFIKEETFKMENNKKTNIDYPFYCSELLKNSDFNNSTVFGNESNKAELKNTNNTFKIRYDISPRIKIFDISIDKTNKEHAEEVESLLKNNKLDDIFNRKIFSNNIKNELLPPEKFSTIKGEPGCDEFIESYSENKKYNTKLISSNPNTPLINLYFISEDQKTLYKVPEKVDKNDLVYNLFKEYWKSSKEGEIRLYTNTNLYNFEIKVVDKTFKVKRKIVDNEWTLDDEDLKKLAMALEIDKSKEWFEDSVKNYITFYKNDELKEYIKKYNANLSFSNPKDNNTKYEKIVINFYGRDNEKSIYELGINGKNNQEIRIKNRVDITVKQLTEWANNGGRSNAIAQLNDLLFANNALYSDIKNIIKSQYEGQTSNVGYYTSNLDNVNYKIVDYIVDIPTKTIRLSFAKFLSINFNGQTPFTKEIFKKNNEEFKLNYYDKLGYLTNKLQKDDNYFSDFICNLNSFGLFFVDSNKATNWNKIKNQLKMPIWKYEFNNIDPLSVITNQNNNVITSWISAKLFKLTDNYFIIMPDLNNANTLNIVKEYCGIKDEKNINIVFQTFIKKYISNSKLEFISRFENILSNADYNKKTFYYDSEVAKLSVDKKFDKITNYFYGTNSNFFDSFINDKYTFNISLKNIGFKKDNTTYLDINNLNKEISVTYDIVNKIYEFNTIGFFATNNINKIVDELFKEKDNIFKYPLQDLDYEKCRKEIIEKIKNDIQSKLTNAYISEIDNECDLSKLNIKAGVNYPSEYKDKNIEIVTLESKTLKPSGVSDFDSFKKYNELKNYLNSSIWFLEYKYDKWVTATNKDEIIIEIYNRIKEKIANSSKTANISLSDIFANENYRGKKVKIVKSLEFLTGDSTIGDISYDGNQLSINEWKTIKNNLYTLINARNLFNGNQQKNFDKDLENLFKDYNLIQNFKIILNKQSFPSVQWSIKEKSLKLKIDDNNTKEFKFTDVQNLKKLLTLFFKSNYENKHFGLFEINSTNEVSEKFVKYICDTQIANEDTQLELSNLIDYYNNNSGNKRIVNKKYKEFQYFNSVNNQYESINYFECAGDWNVFVSQLQSKIDNLENYYVLNVIKKNHLAKNISNTVPNLSSETNISTYEKNDEKIIRVEDIKLNDTGAEDPNTHEKEFERFFLISLNERKIRSNGEKTGIKELKYDEKITKWQWLIRQILQDGLLFADKNEKEINRLKRIFKDEFKDFNEGKKSLYEIIKNLLEGGNQFIFDVNSLDVIKNVKNSKFIMFENSEWSEESISHLLFNEDIIKNLDKIYNFLFDNEFLNKSIFESTLSNENFEFEVSNQNNKPQITLKIKKFRHFSKKYFNWDEIENNNYNNVLYAITKKSEIIFDNVDNECETLLDLAINDYIEKRKNEILLYSERMKTTDSWKNQWKEYYLYNDIKKIKDSIINYVKDESVKSNTWPYIKLKDFIDEKIKKELPKLIFKEPRYFEDATLSVDNNNKYKISFGNTKMHAADFEKIININDIWPGIKDFFVFKNKNIFEIKDSPAVAHNFFKYFEQNQETDIKKIKNIKRNIVKQINKDLQILYKLKIKYKILAVAHSISPLTLDEHIEKIYDAFIKFINEKYNNDTTTFSAENFAKEFNEVNDGNGVKLENV</sequence>
<organism evidence="2 3">
    <name type="scientific">Mycoplasmopsis fermentans (strain M64)</name>
    <name type="common">Mycoplasma fermentans</name>
    <dbReference type="NCBI Taxonomy" id="943945"/>
    <lineage>
        <taxon>Bacteria</taxon>
        <taxon>Bacillati</taxon>
        <taxon>Mycoplasmatota</taxon>
        <taxon>Mycoplasmoidales</taxon>
        <taxon>Metamycoplasmataceae</taxon>
        <taxon>Mycoplasmopsis</taxon>
    </lineage>
</organism>
<keyword evidence="1" id="KW-0732">Signal</keyword>
<feature type="chain" id="PRO_5044240369" evidence="1">
    <location>
        <begin position="28"/>
        <end position="1839"/>
    </location>
</feature>
<feature type="signal peptide" evidence="1">
    <location>
        <begin position="1"/>
        <end position="27"/>
    </location>
</feature>
<gene>
    <name evidence="2" type="ordered locus">MfeM64YM_0259</name>
</gene>
<dbReference type="EMBL" id="CP002458">
    <property type="protein sequence ID" value="ADV34264.1"/>
    <property type="molecule type" value="Genomic_DNA"/>
</dbReference>